<dbReference type="AlphaFoldDB" id="A0A0W0V6Z7"/>
<name>A0A0W0V6Z7_9GAMM</name>
<gene>
    <name evidence="1" type="ORF">Llan_2630</name>
</gene>
<reference evidence="1 2" key="1">
    <citation type="submission" date="2015-11" db="EMBL/GenBank/DDBJ databases">
        <title>Genomic analysis of 38 Legionella species identifies large and diverse effector repertoires.</title>
        <authorList>
            <person name="Burstein D."/>
            <person name="Amaro F."/>
            <person name="Zusman T."/>
            <person name="Lifshitz Z."/>
            <person name="Cohen O."/>
            <person name="Gilbert J.A."/>
            <person name="Pupko T."/>
            <person name="Shuman H.A."/>
            <person name="Segal G."/>
        </authorList>
    </citation>
    <scope>NUCLEOTIDE SEQUENCE [LARGE SCALE GENOMIC DNA]</scope>
    <source>
        <strain evidence="1 2">ATCC 49751</strain>
    </source>
</reference>
<protein>
    <submittedName>
        <fullName evidence="1">Uncharacterized protein</fullName>
    </submittedName>
</protein>
<sequence>LPSQVPLRLSFSAHFLKIQAWVKRSETRVSALRASTQATMLLGQVIEIAQFVI</sequence>
<comment type="caution">
    <text evidence="1">The sequence shown here is derived from an EMBL/GenBank/DDBJ whole genome shotgun (WGS) entry which is preliminary data.</text>
</comment>
<feature type="non-terminal residue" evidence="1">
    <location>
        <position position="1"/>
    </location>
</feature>
<evidence type="ECO:0000313" key="1">
    <source>
        <dbReference type="EMBL" id="KTD15895.1"/>
    </source>
</evidence>
<proteinExistence type="predicted"/>
<evidence type="ECO:0000313" key="2">
    <source>
        <dbReference type="Proteomes" id="UP000054869"/>
    </source>
</evidence>
<accession>A0A0W0V6Z7</accession>
<dbReference type="Proteomes" id="UP000054869">
    <property type="component" value="Unassembled WGS sequence"/>
</dbReference>
<dbReference type="EMBL" id="LNYI01000077">
    <property type="protein sequence ID" value="KTD15895.1"/>
    <property type="molecule type" value="Genomic_DNA"/>
</dbReference>
<organism evidence="1 2">
    <name type="scientific">Legionella lansingensis</name>
    <dbReference type="NCBI Taxonomy" id="45067"/>
    <lineage>
        <taxon>Bacteria</taxon>
        <taxon>Pseudomonadati</taxon>
        <taxon>Pseudomonadota</taxon>
        <taxon>Gammaproteobacteria</taxon>
        <taxon>Legionellales</taxon>
        <taxon>Legionellaceae</taxon>
        <taxon>Legionella</taxon>
    </lineage>
</organism>
<keyword evidence="2" id="KW-1185">Reference proteome</keyword>